<dbReference type="EMBL" id="JH430232">
    <property type="status" value="NOT_ANNOTATED_CDS"/>
    <property type="molecule type" value="Genomic_DNA"/>
</dbReference>
<evidence type="ECO:0000256" key="1">
    <source>
        <dbReference type="SAM" id="SignalP"/>
    </source>
</evidence>
<reference evidence="3" key="1">
    <citation type="submission" date="2011-05" db="EMBL/GenBank/DDBJ databases">
        <authorList>
            <person name="Richards S.R."/>
            <person name="Qu J."/>
            <person name="Jiang H."/>
            <person name="Jhangiani S.N."/>
            <person name="Agravi P."/>
            <person name="Goodspeed R."/>
            <person name="Gross S."/>
            <person name="Mandapat C."/>
            <person name="Jackson L."/>
            <person name="Mathew T."/>
            <person name="Pu L."/>
            <person name="Thornton R."/>
            <person name="Saada N."/>
            <person name="Wilczek-Boney K.B."/>
            <person name="Lee S."/>
            <person name="Kovar C."/>
            <person name="Wu Y."/>
            <person name="Scherer S.E."/>
            <person name="Worley K.C."/>
            <person name="Muzny D.M."/>
            <person name="Gibbs R."/>
        </authorList>
    </citation>
    <scope>NUCLEOTIDE SEQUENCE</scope>
    <source>
        <strain evidence="3">Brora</strain>
    </source>
</reference>
<protein>
    <submittedName>
        <fullName evidence="2">Uncharacterized protein</fullName>
    </submittedName>
</protein>
<dbReference type="Proteomes" id="UP000014500">
    <property type="component" value="Unassembled WGS sequence"/>
</dbReference>
<evidence type="ECO:0000313" key="3">
    <source>
        <dbReference type="Proteomes" id="UP000014500"/>
    </source>
</evidence>
<dbReference type="EnsemblMetazoa" id="SMAR014791-RA">
    <property type="protein sequence ID" value="SMAR014791-PA"/>
    <property type="gene ID" value="SMAR014791"/>
</dbReference>
<proteinExistence type="predicted"/>
<reference evidence="2" key="2">
    <citation type="submission" date="2015-02" db="UniProtKB">
        <authorList>
            <consortium name="EnsemblMetazoa"/>
        </authorList>
    </citation>
    <scope>IDENTIFICATION</scope>
</reference>
<sequence length="71" mass="7913">MKTYLLFALLFSVLIFFGNVEAKSKLTVEITKKIDKNCHDSCVLVTPPGFILTDVTPKSPTKCVCNYISVK</sequence>
<feature type="chain" id="PRO_5004579776" evidence="1">
    <location>
        <begin position="23"/>
        <end position="71"/>
    </location>
</feature>
<keyword evidence="3" id="KW-1185">Reference proteome</keyword>
<accession>T1JLR1</accession>
<dbReference type="HOGENOM" id="CLU_2765232_0_0_1"/>
<evidence type="ECO:0000313" key="2">
    <source>
        <dbReference type="EnsemblMetazoa" id="SMAR014791-PA"/>
    </source>
</evidence>
<keyword evidence="1" id="KW-0732">Signal</keyword>
<organism evidence="2 3">
    <name type="scientific">Strigamia maritima</name>
    <name type="common">European centipede</name>
    <name type="synonym">Geophilus maritimus</name>
    <dbReference type="NCBI Taxonomy" id="126957"/>
    <lineage>
        <taxon>Eukaryota</taxon>
        <taxon>Metazoa</taxon>
        <taxon>Ecdysozoa</taxon>
        <taxon>Arthropoda</taxon>
        <taxon>Myriapoda</taxon>
        <taxon>Chilopoda</taxon>
        <taxon>Pleurostigmophora</taxon>
        <taxon>Geophilomorpha</taxon>
        <taxon>Linotaeniidae</taxon>
        <taxon>Strigamia</taxon>
    </lineage>
</organism>
<dbReference type="AlphaFoldDB" id="T1JLR1"/>
<name>T1JLR1_STRMM</name>
<feature type="signal peptide" evidence="1">
    <location>
        <begin position="1"/>
        <end position="22"/>
    </location>
</feature>